<keyword evidence="3" id="KW-1185">Reference proteome</keyword>
<feature type="non-terminal residue" evidence="2">
    <location>
        <position position="1"/>
    </location>
</feature>
<evidence type="ECO:0000313" key="3">
    <source>
        <dbReference type="Proteomes" id="UP000678393"/>
    </source>
</evidence>
<comment type="caution">
    <text evidence="2">The sequence shown here is derived from an EMBL/GenBank/DDBJ whole genome shotgun (WGS) entry which is preliminary data.</text>
</comment>
<dbReference type="AlphaFoldDB" id="A0A8S4A7V8"/>
<reference evidence="2" key="1">
    <citation type="submission" date="2021-04" db="EMBL/GenBank/DDBJ databases">
        <authorList>
            <consortium name="Molecular Ecology Group"/>
        </authorList>
    </citation>
    <scope>NUCLEOTIDE SEQUENCE</scope>
</reference>
<evidence type="ECO:0000256" key="1">
    <source>
        <dbReference type="SAM" id="Phobius"/>
    </source>
</evidence>
<dbReference type="EMBL" id="CAJHNH020007112">
    <property type="protein sequence ID" value="CAG5134381.1"/>
    <property type="molecule type" value="Genomic_DNA"/>
</dbReference>
<gene>
    <name evidence="2" type="ORF">CUNI_LOCUS19939</name>
</gene>
<accession>A0A8S4A7V8</accession>
<keyword evidence="1" id="KW-0472">Membrane</keyword>
<protein>
    <submittedName>
        <fullName evidence="2">Uncharacterized protein</fullName>
    </submittedName>
</protein>
<name>A0A8S4A7V8_9EUPU</name>
<organism evidence="2 3">
    <name type="scientific">Candidula unifasciata</name>
    <dbReference type="NCBI Taxonomy" id="100452"/>
    <lineage>
        <taxon>Eukaryota</taxon>
        <taxon>Metazoa</taxon>
        <taxon>Spiralia</taxon>
        <taxon>Lophotrochozoa</taxon>
        <taxon>Mollusca</taxon>
        <taxon>Gastropoda</taxon>
        <taxon>Heterobranchia</taxon>
        <taxon>Euthyneura</taxon>
        <taxon>Panpulmonata</taxon>
        <taxon>Eupulmonata</taxon>
        <taxon>Stylommatophora</taxon>
        <taxon>Helicina</taxon>
        <taxon>Helicoidea</taxon>
        <taxon>Geomitridae</taxon>
        <taxon>Candidula</taxon>
    </lineage>
</organism>
<keyword evidence="1" id="KW-1133">Transmembrane helix</keyword>
<proteinExistence type="predicted"/>
<sequence>MDWFNYLDFCFCISAAMDMMTLMALQSGLNGGNQAAGGGAMMMGMGGGGGGGAGLLA</sequence>
<feature type="transmembrane region" description="Helical" evidence="1">
    <location>
        <begin position="6"/>
        <end position="25"/>
    </location>
</feature>
<dbReference type="Proteomes" id="UP000678393">
    <property type="component" value="Unassembled WGS sequence"/>
</dbReference>
<evidence type="ECO:0000313" key="2">
    <source>
        <dbReference type="EMBL" id="CAG5134381.1"/>
    </source>
</evidence>
<keyword evidence="1" id="KW-0812">Transmembrane</keyword>